<organism evidence="7 8">
    <name type="scientific">Solea senegalensis</name>
    <name type="common">Senegalese sole</name>
    <dbReference type="NCBI Taxonomy" id="28829"/>
    <lineage>
        <taxon>Eukaryota</taxon>
        <taxon>Metazoa</taxon>
        <taxon>Chordata</taxon>
        <taxon>Craniata</taxon>
        <taxon>Vertebrata</taxon>
        <taxon>Euteleostomi</taxon>
        <taxon>Actinopterygii</taxon>
        <taxon>Neopterygii</taxon>
        <taxon>Teleostei</taxon>
        <taxon>Neoteleostei</taxon>
        <taxon>Acanthomorphata</taxon>
        <taxon>Carangaria</taxon>
        <taxon>Pleuronectiformes</taxon>
        <taxon>Pleuronectoidei</taxon>
        <taxon>Soleidae</taxon>
        <taxon>Solea</taxon>
    </lineage>
</organism>
<dbReference type="PANTHER" id="PTHR11481:SF64">
    <property type="entry name" value="FC RECEPTOR-LIKE PROTEIN 4"/>
    <property type="match status" value="1"/>
</dbReference>
<accession>A0AAV6R0H3</accession>
<dbReference type="InterPro" id="IPR050488">
    <property type="entry name" value="Ig_Fc_receptor"/>
</dbReference>
<dbReference type="SMART" id="SM00409">
    <property type="entry name" value="IG"/>
    <property type="match status" value="2"/>
</dbReference>
<dbReference type="GO" id="GO:0006955">
    <property type="term" value="P:immune response"/>
    <property type="evidence" value="ECO:0007669"/>
    <property type="project" value="TreeGrafter"/>
</dbReference>
<comment type="caution">
    <text evidence="7">The sequence shown here is derived from an EMBL/GenBank/DDBJ whole genome shotgun (WGS) entry which is preliminary data.</text>
</comment>
<feature type="transmembrane region" description="Helical" evidence="4">
    <location>
        <begin position="253"/>
        <end position="275"/>
    </location>
</feature>
<protein>
    <submittedName>
        <fullName evidence="7">Fc receptor 5</fullName>
    </submittedName>
</protein>
<gene>
    <name evidence="7" type="ORF">JOB18_037799</name>
</gene>
<dbReference type="Pfam" id="PF00047">
    <property type="entry name" value="ig"/>
    <property type="match status" value="1"/>
</dbReference>
<proteinExistence type="predicted"/>
<dbReference type="GO" id="GO:0007166">
    <property type="term" value="P:cell surface receptor signaling pathway"/>
    <property type="evidence" value="ECO:0007669"/>
    <property type="project" value="TreeGrafter"/>
</dbReference>
<keyword evidence="2" id="KW-1015">Disulfide bond</keyword>
<evidence type="ECO:0000256" key="5">
    <source>
        <dbReference type="SAM" id="SignalP"/>
    </source>
</evidence>
<evidence type="ECO:0000256" key="3">
    <source>
        <dbReference type="SAM" id="MobiDB-lite"/>
    </source>
</evidence>
<sequence>MRTPTVSLLLGMSLLLEFEMTSSAVSLVIRPNLQQVLSGGSFHLRCDEGQIKMRTTERPKEDVRRLFRRPTGECGNHLHNSCFISSPSKSGLYWCETSGGQRSDQVNISVVPPDMPLILEIPALPVMAGSEVTLRCRTKNGSTPAAYFFRNDVHVRVKTAAEQLTLSKVQQSDEGFYSCSTDMLGSSPQSWLRVKGPSPITVNTPPSTPPTSPMTTPVFQSTHPSSPSAPPSSPSAPPTFLSAPPPSLLPVSWFRLLCHLVVVGLFCISSVLMVLRCCSKTAGNKLMVEESNDITGDVITEHNF</sequence>
<dbReference type="InterPro" id="IPR013151">
    <property type="entry name" value="Immunoglobulin_dom"/>
</dbReference>
<keyword evidence="4" id="KW-0812">Transmembrane</keyword>
<dbReference type="Proteomes" id="UP000693946">
    <property type="component" value="Linkage Group LG3"/>
</dbReference>
<evidence type="ECO:0000259" key="6">
    <source>
        <dbReference type="PROSITE" id="PS50835"/>
    </source>
</evidence>
<feature type="compositionally biased region" description="Pro residues" evidence="3">
    <location>
        <begin position="227"/>
        <end position="239"/>
    </location>
</feature>
<feature type="signal peptide" evidence="5">
    <location>
        <begin position="1"/>
        <end position="24"/>
    </location>
</feature>
<dbReference type="PANTHER" id="PTHR11481">
    <property type="entry name" value="IMMUNOGLOBULIN FC RECEPTOR"/>
    <property type="match status" value="1"/>
</dbReference>
<dbReference type="InterPro" id="IPR003599">
    <property type="entry name" value="Ig_sub"/>
</dbReference>
<keyword evidence="4" id="KW-1133">Transmembrane helix</keyword>
<dbReference type="AlphaFoldDB" id="A0AAV6R0H3"/>
<keyword evidence="1 5" id="KW-0732">Signal</keyword>
<dbReference type="GO" id="GO:0009897">
    <property type="term" value="C:external side of plasma membrane"/>
    <property type="evidence" value="ECO:0007669"/>
    <property type="project" value="TreeGrafter"/>
</dbReference>
<keyword evidence="7" id="KW-0675">Receptor</keyword>
<dbReference type="EMBL" id="JAGKHQ010000015">
    <property type="protein sequence ID" value="KAG7497447.1"/>
    <property type="molecule type" value="Genomic_DNA"/>
</dbReference>
<evidence type="ECO:0000313" key="8">
    <source>
        <dbReference type="Proteomes" id="UP000693946"/>
    </source>
</evidence>
<dbReference type="GO" id="GO:0004888">
    <property type="term" value="F:transmembrane signaling receptor activity"/>
    <property type="evidence" value="ECO:0007669"/>
    <property type="project" value="TreeGrafter"/>
</dbReference>
<keyword evidence="8" id="KW-1185">Reference proteome</keyword>
<name>A0AAV6R0H3_SOLSE</name>
<dbReference type="PROSITE" id="PS50835">
    <property type="entry name" value="IG_LIKE"/>
    <property type="match status" value="1"/>
</dbReference>
<reference evidence="7 8" key="1">
    <citation type="journal article" date="2021" name="Sci. Rep.">
        <title>Chromosome anchoring in Senegalese sole (Solea senegalensis) reveals sex-associated markers and genome rearrangements in flatfish.</title>
        <authorList>
            <person name="Guerrero-Cozar I."/>
            <person name="Gomez-Garrido J."/>
            <person name="Berbel C."/>
            <person name="Martinez-Blanch J.F."/>
            <person name="Alioto T."/>
            <person name="Claros M.G."/>
            <person name="Gagnaire P.A."/>
            <person name="Manchado M."/>
        </authorList>
    </citation>
    <scope>NUCLEOTIDE SEQUENCE [LARGE SCALE GENOMIC DNA]</scope>
    <source>
        <strain evidence="7">Sse05_10M</strain>
    </source>
</reference>
<evidence type="ECO:0000256" key="4">
    <source>
        <dbReference type="SAM" id="Phobius"/>
    </source>
</evidence>
<keyword evidence="4" id="KW-0472">Membrane</keyword>
<evidence type="ECO:0000256" key="2">
    <source>
        <dbReference type="ARBA" id="ARBA00023157"/>
    </source>
</evidence>
<evidence type="ECO:0000313" key="7">
    <source>
        <dbReference type="EMBL" id="KAG7497447.1"/>
    </source>
</evidence>
<feature type="domain" description="Ig-like" evidence="6">
    <location>
        <begin position="113"/>
        <end position="179"/>
    </location>
</feature>
<feature type="chain" id="PRO_5043955687" evidence="5">
    <location>
        <begin position="25"/>
        <end position="304"/>
    </location>
</feature>
<feature type="region of interest" description="Disordered" evidence="3">
    <location>
        <begin position="188"/>
        <end position="239"/>
    </location>
</feature>
<dbReference type="InterPro" id="IPR007110">
    <property type="entry name" value="Ig-like_dom"/>
</dbReference>
<evidence type="ECO:0000256" key="1">
    <source>
        <dbReference type="ARBA" id="ARBA00022729"/>
    </source>
</evidence>